<evidence type="ECO:0000313" key="3">
    <source>
        <dbReference type="RefSeq" id="XP_013168984.1"/>
    </source>
</evidence>
<dbReference type="AlphaFoldDB" id="A0AAJ6ZBE8"/>
<dbReference type="Proteomes" id="UP000694872">
    <property type="component" value="Unplaced"/>
</dbReference>
<feature type="chain" id="PRO_5042474035" evidence="2">
    <location>
        <begin position="19"/>
        <end position="233"/>
    </location>
</feature>
<organism evidence="3">
    <name type="scientific">Papilio xuthus</name>
    <name type="common">Asian swallowtail butterfly</name>
    <dbReference type="NCBI Taxonomy" id="66420"/>
    <lineage>
        <taxon>Eukaryota</taxon>
        <taxon>Metazoa</taxon>
        <taxon>Ecdysozoa</taxon>
        <taxon>Arthropoda</taxon>
        <taxon>Hexapoda</taxon>
        <taxon>Insecta</taxon>
        <taxon>Pterygota</taxon>
        <taxon>Neoptera</taxon>
        <taxon>Endopterygota</taxon>
        <taxon>Lepidoptera</taxon>
        <taxon>Glossata</taxon>
        <taxon>Ditrysia</taxon>
        <taxon>Papilionoidea</taxon>
        <taxon>Papilionidae</taxon>
        <taxon>Papilioninae</taxon>
        <taxon>Papilio</taxon>
    </lineage>
</organism>
<dbReference type="KEGG" id="pxu:106118783"/>
<evidence type="ECO:0000256" key="1">
    <source>
        <dbReference type="SAM" id="MobiDB-lite"/>
    </source>
</evidence>
<keyword evidence="2" id="KW-0732">Signal</keyword>
<proteinExistence type="predicted"/>
<feature type="signal peptide" evidence="2">
    <location>
        <begin position="1"/>
        <end position="18"/>
    </location>
</feature>
<name>A0AAJ6ZBE8_PAPXU</name>
<accession>A0AAJ6ZBE8</accession>
<dbReference type="RefSeq" id="XP_013168984.1">
    <property type="nucleotide sequence ID" value="XM_013313530.1"/>
</dbReference>
<gene>
    <name evidence="3" type="primary">LOC106118783</name>
</gene>
<feature type="region of interest" description="Disordered" evidence="1">
    <location>
        <begin position="83"/>
        <end position="103"/>
    </location>
</feature>
<sequence length="233" mass="26799">MKILIYLVSCLLNQYVNSEIRGSVIVNKILSLHDDYQHRPRAQTFAPTYPVRKTKKEKVRPSDDQLKKVKPVGNEVKQSFVPLTEIPPPNVHRGHGRRHLEPDCTKKPEWQEVHGGPRIEIIGDYYEEDHAKTVATVVIPDHIDYKHFEITTQIPYLTVGLIEAIGYHPSVIKSEHPSECEKIYQDHLEEQYSDESADYSEESMEVARMPLFPGGAIPDSDERKLENIYSDLD</sequence>
<evidence type="ECO:0000256" key="2">
    <source>
        <dbReference type="SAM" id="SignalP"/>
    </source>
</evidence>
<reference evidence="3" key="1">
    <citation type="submission" date="2025-08" db="UniProtKB">
        <authorList>
            <consortium name="RefSeq"/>
        </authorList>
    </citation>
    <scope>IDENTIFICATION</scope>
</reference>
<feature type="region of interest" description="Disordered" evidence="1">
    <location>
        <begin position="212"/>
        <end position="233"/>
    </location>
</feature>
<dbReference type="GeneID" id="106118783"/>
<protein>
    <submittedName>
        <fullName evidence="3">Uncharacterized protein LOC106118783</fullName>
    </submittedName>
</protein>